<name>A0A6M0QU66_9RHOB</name>
<keyword evidence="3" id="KW-1185">Reference proteome</keyword>
<keyword evidence="1" id="KW-1133">Transmembrane helix</keyword>
<keyword evidence="1" id="KW-0472">Membrane</keyword>
<protein>
    <submittedName>
        <fullName evidence="2">Uncharacterized protein</fullName>
    </submittedName>
</protein>
<organism evidence="2 3">
    <name type="scientific">Tabrizicola oligotrophica</name>
    <dbReference type="NCBI Taxonomy" id="2710650"/>
    <lineage>
        <taxon>Bacteria</taxon>
        <taxon>Pseudomonadati</taxon>
        <taxon>Pseudomonadota</taxon>
        <taxon>Alphaproteobacteria</taxon>
        <taxon>Rhodobacterales</taxon>
        <taxon>Paracoccaceae</taxon>
        <taxon>Tabrizicola</taxon>
    </lineage>
</organism>
<evidence type="ECO:0000256" key="1">
    <source>
        <dbReference type="SAM" id="Phobius"/>
    </source>
</evidence>
<feature type="transmembrane region" description="Helical" evidence="1">
    <location>
        <begin position="105"/>
        <end position="125"/>
    </location>
</feature>
<comment type="caution">
    <text evidence="2">The sequence shown here is derived from an EMBL/GenBank/DDBJ whole genome shotgun (WGS) entry which is preliminary data.</text>
</comment>
<dbReference type="Proteomes" id="UP000477782">
    <property type="component" value="Unassembled WGS sequence"/>
</dbReference>
<sequence length="336" mass="35532">MTALKKYQRLEASALWREAPGARARDVIVGLREATIVLSDPRSEAPLTQWSLPAIERLNPGEMPAHFAPGRDSGEDLELDDAEMVAALNTVHRALERRKPRPGRLRGIIVAAVALAVVGVLVFWLPGKVKTYTADVLPAPTRADLGEMALADLARLTGQPCKSVPGRRAAQTLAERLFPGTPPRIEVLREGLTAPGHLVGNILLLPAALVESADGPDLIAGHLLAEAQRARLVDPVSQMLGHIGLGATLTLLTTGTIPPEAAKGFGEVFLATPAAAMPGADALIEAFRTAQVSATSYGAAIKGDPALIENDPYPLGPPLPVLSDENWLEFQAICSD</sequence>
<proteinExistence type="predicted"/>
<accession>A0A6M0QU66</accession>
<dbReference type="AlphaFoldDB" id="A0A6M0QU66"/>
<keyword evidence="1" id="KW-0812">Transmembrane</keyword>
<dbReference type="RefSeq" id="WP_164626043.1">
    <property type="nucleotide sequence ID" value="NZ_JAAIVJ010000006.1"/>
</dbReference>
<evidence type="ECO:0000313" key="2">
    <source>
        <dbReference type="EMBL" id="NEY91030.1"/>
    </source>
</evidence>
<evidence type="ECO:0000313" key="3">
    <source>
        <dbReference type="Proteomes" id="UP000477782"/>
    </source>
</evidence>
<dbReference type="EMBL" id="JAAIVJ010000006">
    <property type="protein sequence ID" value="NEY91030.1"/>
    <property type="molecule type" value="Genomic_DNA"/>
</dbReference>
<reference evidence="2 3" key="1">
    <citation type="submission" date="2020-02" db="EMBL/GenBank/DDBJ databases">
        <authorList>
            <person name="Chen W.-M."/>
        </authorList>
    </citation>
    <scope>NUCLEOTIDE SEQUENCE [LARGE SCALE GENOMIC DNA]</scope>
    <source>
        <strain evidence="2 3">KMS-5</strain>
    </source>
</reference>
<gene>
    <name evidence="2" type="ORF">G4Z14_12050</name>
</gene>